<dbReference type="InterPro" id="IPR006909">
    <property type="entry name" value="Rad21/Rec8_C_eu"/>
</dbReference>
<dbReference type="InterPro" id="IPR023093">
    <property type="entry name" value="ScpA-like_C"/>
</dbReference>
<evidence type="ECO:0000313" key="2">
    <source>
        <dbReference type="Ensembl" id="ENSPMRP00000025295.1"/>
    </source>
</evidence>
<evidence type="ECO:0000313" key="3">
    <source>
        <dbReference type="Proteomes" id="UP000472272"/>
    </source>
</evidence>
<dbReference type="SUPFAM" id="SSF46785">
    <property type="entry name" value="Winged helix' DNA-binding domain"/>
    <property type="match status" value="1"/>
</dbReference>
<reference evidence="2" key="2">
    <citation type="submission" date="2025-08" db="UniProtKB">
        <authorList>
            <consortium name="Ensembl"/>
        </authorList>
    </citation>
    <scope>IDENTIFICATION</scope>
</reference>
<dbReference type="Proteomes" id="UP000472272">
    <property type="component" value="Chromosome 15"/>
</dbReference>
<reference evidence="2 3" key="1">
    <citation type="journal article" date="2019" name="Proc. Natl. Acad. Sci. U.S.A.">
        <title>Regulatory changes in pterin and carotenoid genes underlie balanced color polymorphisms in the wall lizard.</title>
        <authorList>
            <person name="Andrade P."/>
            <person name="Pinho C."/>
            <person name="Perez I de Lanuza G."/>
            <person name="Afonso S."/>
            <person name="Brejcha J."/>
            <person name="Rubin C.J."/>
            <person name="Wallerman O."/>
            <person name="Pereira P."/>
            <person name="Sabatino S.J."/>
            <person name="Bellati A."/>
            <person name="Pellitteri-Rosa D."/>
            <person name="Bosakova Z."/>
            <person name="Bunikis I."/>
            <person name="Carretero M.A."/>
            <person name="Feiner N."/>
            <person name="Marsik P."/>
            <person name="Pauperio F."/>
            <person name="Salvi D."/>
            <person name="Soler L."/>
            <person name="While G.M."/>
            <person name="Uller T."/>
            <person name="Font E."/>
            <person name="Andersson L."/>
            <person name="Carneiro M."/>
        </authorList>
    </citation>
    <scope>NUCLEOTIDE SEQUENCE</scope>
</reference>
<keyword evidence="3" id="KW-1185">Reference proteome</keyword>
<dbReference type="Pfam" id="PF04824">
    <property type="entry name" value="Rad21_Rec8"/>
    <property type="match status" value="1"/>
</dbReference>
<organism evidence="2 3">
    <name type="scientific">Podarcis muralis</name>
    <name type="common">Wall lizard</name>
    <name type="synonym">Lacerta muralis</name>
    <dbReference type="NCBI Taxonomy" id="64176"/>
    <lineage>
        <taxon>Eukaryota</taxon>
        <taxon>Metazoa</taxon>
        <taxon>Chordata</taxon>
        <taxon>Craniata</taxon>
        <taxon>Vertebrata</taxon>
        <taxon>Euteleostomi</taxon>
        <taxon>Lepidosauria</taxon>
        <taxon>Squamata</taxon>
        <taxon>Bifurcata</taxon>
        <taxon>Unidentata</taxon>
        <taxon>Episquamata</taxon>
        <taxon>Laterata</taxon>
        <taxon>Lacertibaenia</taxon>
        <taxon>Lacertidae</taxon>
        <taxon>Podarcis</taxon>
    </lineage>
</organism>
<dbReference type="AlphaFoldDB" id="A0A670JMZ9"/>
<dbReference type="Ensembl" id="ENSPMRT00000026850.1">
    <property type="protein sequence ID" value="ENSPMRP00000025295.1"/>
    <property type="gene ID" value="ENSPMRG00000016373.1"/>
</dbReference>
<reference evidence="2" key="3">
    <citation type="submission" date="2025-09" db="UniProtKB">
        <authorList>
            <consortium name="Ensembl"/>
        </authorList>
    </citation>
    <scope>IDENTIFICATION</scope>
</reference>
<feature type="domain" description="Rad21/Rec8-like protein C-terminal eukaryotic" evidence="1">
    <location>
        <begin position="12"/>
        <end position="66"/>
    </location>
</feature>
<proteinExistence type="predicted"/>
<dbReference type="Gene3D" id="1.10.10.580">
    <property type="entry name" value="Structural maintenance of chromosome 1. Chain E"/>
    <property type="match status" value="1"/>
</dbReference>
<protein>
    <recommendedName>
        <fullName evidence="1">Rad21/Rec8-like protein C-terminal eukaryotic domain-containing protein</fullName>
    </recommendedName>
</protein>
<name>A0A670JMZ9_PODMU</name>
<evidence type="ECO:0000259" key="1">
    <source>
        <dbReference type="Pfam" id="PF04824"/>
    </source>
</evidence>
<accession>A0A670JMZ9</accession>
<dbReference type="InterPro" id="IPR036390">
    <property type="entry name" value="WH_DNA-bd_sf"/>
</dbReference>
<sequence>MLHGLQDAVATTGKESISFFKITKNVSPMEVAGKFYCLLELANLQVIDLKQIDPCGDITIMLGSRFHDL</sequence>